<protein>
    <submittedName>
        <fullName evidence="3">Epimerase family protein</fullName>
    </submittedName>
</protein>
<evidence type="ECO:0000259" key="2">
    <source>
        <dbReference type="Pfam" id="PF08338"/>
    </source>
</evidence>
<sequence length="294" mass="32270">MSQASLKVLVTGGTGFIGSRLIPRLQSKGHTVTIVSRTPGAGRITYEDIQNGKLPRSDAIVNLAGAPIMDAAWTPQRKKELLDSRVATTNILTKALEEMKNEERPKVFVSGSAIGIYPFTDDPVDESFDKKFSAELCREWELSAIRVPNPTRLVILRIGIVLGEGGGALSQMVPPFRFGLGGPMGSGRQFQPWIHIDDMCKLIEKSIEDSKMEGVYNAVSPGIVSNGELSKVIADTLGRPMFLWVPRLLLKTVFGEREILLTEGSNVVPKRTVESGFQFDYPNIEGAMKQILKK</sequence>
<dbReference type="Gene3D" id="3.40.50.720">
    <property type="entry name" value="NAD(P)-binding Rossmann-like Domain"/>
    <property type="match status" value="1"/>
</dbReference>
<dbReference type="InterPro" id="IPR010099">
    <property type="entry name" value="SDR39U1"/>
</dbReference>
<gene>
    <name evidence="3" type="ORF">PROFUN_03429</name>
</gene>
<feature type="domain" description="NAD-dependent epimerase/dehydratase" evidence="1">
    <location>
        <begin position="8"/>
        <end position="217"/>
    </location>
</feature>
<dbReference type="NCBIfam" id="TIGR01777">
    <property type="entry name" value="yfcH"/>
    <property type="match status" value="1"/>
</dbReference>
<evidence type="ECO:0000313" key="3">
    <source>
        <dbReference type="EMBL" id="PRP88320.1"/>
    </source>
</evidence>
<accession>A0A2P6NWJ0</accession>
<dbReference type="CDD" id="cd05242">
    <property type="entry name" value="SDR_a8"/>
    <property type="match status" value="1"/>
</dbReference>
<dbReference type="PANTHER" id="PTHR11092:SF0">
    <property type="entry name" value="EPIMERASE FAMILY PROTEIN SDR39U1"/>
    <property type="match status" value="1"/>
</dbReference>
<dbReference type="InterPro" id="IPR013549">
    <property type="entry name" value="DUF1731"/>
</dbReference>
<dbReference type="InterPro" id="IPR001509">
    <property type="entry name" value="Epimerase_deHydtase"/>
</dbReference>
<dbReference type="Pfam" id="PF08338">
    <property type="entry name" value="DUF1731"/>
    <property type="match status" value="1"/>
</dbReference>
<dbReference type="OrthoDB" id="276721at2759"/>
<reference evidence="3 4" key="1">
    <citation type="journal article" date="2018" name="Genome Biol. Evol.">
        <title>Multiple Roots of Fruiting Body Formation in Amoebozoa.</title>
        <authorList>
            <person name="Hillmann F."/>
            <person name="Forbes G."/>
            <person name="Novohradska S."/>
            <person name="Ferling I."/>
            <person name="Riege K."/>
            <person name="Groth M."/>
            <person name="Westermann M."/>
            <person name="Marz M."/>
            <person name="Spaller T."/>
            <person name="Winckler T."/>
            <person name="Schaap P."/>
            <person name="Glockner G."/>
        </authorList>
    </citation>
    <scope>NUCLEOTIDE SEQUENCE [LARGE SCALE GENOMIC DNA]</scope>
    <source>
        <strain evidence="3 4">Jena</strain>
    </source>
</reference>
<dbReference type="EMBL" id="MDYQ01000012">
    <property type="protein sequence ID" value="PRP88320.1"/>
    <property type="molecule type" value="Genomic_DNA"/>
</dbReference>
<dbReference type="PANTHER" id="PTHR11092">
    <property type="entry name" value="SUGAR NUCLEOTIDE EPIMERASE RELATED"/>
    <property type="match status" value="1"/>
</dbReference>
<evidence type="ECO:0000313" key="4">
    <source>
        <dbReference type="Proteomes" id="UP000241769"/>
    </source>
</evidence>
<dbReference type="AlphaFoldDB" id="A0A2P6NWJ0"/>
<organism evidence="3 4">
    <name type="scientific">Planoprotostelium fungivorum</name>
    <dbReference type="NCBI Taxonomy" id="1890364"/>
    <lineage>
        <taxon>Eukaryota</taxon>
        <taxon>Amoebozoa</taxon>
        <taxon>Evosea</taxon>
        <taxon>Variosea</taxon>
        <taxon>Cavosteliida</taxon>
        <taxon>Cavosteliaceae</taxon>
        <taxon>Planoprotostelium</taxon>
    </lineage>
</organism>
<dbReference type="Pfam" id="PF01370">
    <property type="entry name" value="Epimerase"/>
    <property type="match status" value="1"/>
</dbReference>
<dbReference type="SUPFAM" id="SSF51735">
    <property type="entry name" value="NAD(P)-binding Rossmann-fold domains"/>
    <property type="match status" value="1"/>
</dbReference>
<dbReference type="FunCoup" id="A0A2P6NWJ0">
    <property type="interactions" value="13"/>
</dbReference>
<feature type="domain" description="DUF1731" evidence="2">
    <location>
        <begin position="245"/>
        <end position="291"/>
    </location>
</feature>
<dbReference type="STRING" id="1890364.A0A2P6NWJ0"/>
<name>A0A2P6NWJ0_9EUKA</name>
<dbReference type="InParanoid" id="A0A2P6NWJ0"/>
<keyword evidence="4" id="KW-1185">Reference proteome</keyword>
<dbReference type="Proteomes" id="UP000241769">
    <property type="component" value="Unassembled WGS sequence"/>
</dbReference>
<comment type="caution">
    <text evidence="3">The sequence shown here is derived from an EMBL/GenBank/DDBJ whole genome shotgun (WGS) entry which is preliminary data.</text>
</comment>
<dbReference type="InterPro" id="IPR036291">
    <property type="entry name" value="NAD(P)-bd_dom_sf"/>
</dbReference>
<evidence type="ECO:0000259" key="1">
    <source>
        <dbReference type="Pfam" id="PF01370"/>
    </source>
</evidence>
<proteinExistence type="predicted"/>